<dbReference type="GO" id="GO:0007041">
    <property type="term" value="P:lysosomal transport"/>
    <property type="evidence" value="ECO:0007669"/>
    <property type="project" value="TreeGrafter"/>
</dbReference>
<keyword evidence="4" id="KW-1185">Reference proteome</keyword>
<reference evidence="5" key="1">
    <citation type="submission" date="2016-06" db="UniProtKB">
        <authorList>
            <consortium name="WormBaseParasite"/>
        </authorList>
    </citation>
    <scope>IDENTIFICATION</scope>
</reference>
<dbReference type="GO" id="GO:0005829">
    <property type="term" value="C:cytosol"/>
    <property type="evidence" value="ECO:0007669"/>
    <property type="project" value="GOC"/>
</dbReference>
<evidence type="ECO:0000313" key="4">
    <source>
        <dbReference type="Proteomes" id="UP000050794"/>
    </source>
</evidence>
<dbReference type="Proteomes" id="UP000050794">
    <property type="component" value="Unassembled WGS sequence"/>
</dbReference>
<accession>A0A183U362</accession>
<dbReference type="Pfam" id="PF04129">
    <property type="entry name" value="Vps52_CC"/>
    <property type="match status" value="1"/>
</dbReference>
<dbReference type="GO" id="GO:0032456">
    <property type="term" value="P:endocytic recycling"/>
    <property type="evidence" value="ECO:0007669"/>
    <property type="project" value="TreeGrafter"/>
</dbReference>
<dbReference type="EMBL" id="UYWY01003319">
    <property type="protein sequence ID" value="VDM28649.1"/>
    <property type="molecule type" value="Genomic_DNA"/>
</dbReference>
<evidence type="ECO:0000313" key="3">
    <source>
        <dbReference type="EMBL" id="VDM28649.1"/>
    </source>
</evidence>
<evidence type="ECO:0000256" key="1">
    <source>
        <dbReference type="ARBA" id="ARBA00017083"/>
    </source>
</evidence>
<dbReference type="GO" id="GO:0042147">
    <property type="term" value="P:retrograde transport, endosome to Golgi"/>
    <property type="evidence" value="ECO:0007669"/>
    <property type="project" value="TreeGrafter"/>
</dbReference>
<dbReference type="InterPro" id="IPR048319">
    <property type="entry name" value="Vps52_CC"/>
</dbReference>
<organism evidence="4 5">
    <name type="scientific">Toxocara canis</name>
    <name type="common">Canine roundworm</name>
    <dbReference type="NCBI Taxonomy" id="6265"/>
    <lineage>
        <taxon>Eukaryota</taxon>
        <taxon>Metazoa</taxon>
        <taxon>Ecdysozoa</taxon>
        <taxon>Nematoda</taxon>
        <taxon>Chromadorea</taxon>
        <taxon>Rhabditida</taxon>
        <taxon>Spirurina</taxon>
        <taxon>Ascaridomorpha</taxon>
        <taxon>Ascaridoidea</taxon>
        <taxon>Toxocaridae</taxon>
        <taxon>Toxocara</taxon>
    </lineage>
</organism>
<dbReference type="AlphaFoldDB" id="A0A183U362"/>
<dbReference type="PANTHER" id="PTHR14190:SF7">
    <property type="entry name" value="VACUOLAR PROTEIN SORTING-ASSOCIATED PROTEIN 52 HOMOLOG"/>
    <property type="match status" value="1"/>
</dbReference>
<dbReference type="InterPro" id="IPR007258">
    <property type="entry name" value="Vps52"/>
</dbReference>
<sequence length="171" mass="19952">MLTGFQSELGTISSDMKRLQQQSVEINQQLNNRQKVRGELSQFVDDMVVPQSMIEVILDREVGEREFLEQLHELQHKLQFLKAQEFKEAKAVADVQDVIENLKYKAMAKVREWLLMKISSFKKPLTNYQIPQGALLKNRFLYEFLLANDRQVAREVVFLVETVVFSRFVGS</sequence>
<gene>
    <name evidence="3" type="ORF">TCNE_LOCUS2932</name>
</gene>
<dbReference type="PANTHER" id="PTHR14190">
    <property type="entry name" value="SUPPRESSOR OF ACTIN MUTATIONS 2/VACUOLAR PROTEIN SORTING 52"/>
    <property type="match status" value="1"/>
</dbReference>
<name>A0A183U362_TOXCA</name>
<dbReference type="GO" id="GO:0000938">
    <property type="term" value="C:GARP complex"/>
    <property type="evidence" value="ECO:0007669"/>
    <property type="project" value="TreeGrafter"/>
</dbReference>
<evidence type="ECO:0000313" key="5">
    <source>
        <dbReference type="WBParaSite" id="TCNE_0000293201-mRNA-1"/>
    </source>
</evidence>
<dbReference type="GO" id="GO:0006896">
    <property type="term" value="P:Golgi to vacuole transport"/>
    <property type="evidence" value="ECO:0007669"/>
    <property type="project" value="TreeGrafter"/>
</dbReference>
<dbReference type="GO" id="GO:0019905">
    <property type="term" value="F:syntaxin binding"/>
    <property type="evidence" value="ECO:0007669"/>
    <property type="project" value="TreeGrafter"/>
</dbReference>
<feature type="domain" description="Vps52 coiled-coil" evidence="2">
    <location>
        <begin position="1"/>
        <end position="145"/>
    </location>
</feature>
<evidence type="ECO:0000259" key="2">
    <source>
        <dbReference type="Pfam" id="PF04129"/>
    </source>
</evidence>
<protein>
    <recommendedName>
        <fullName evidence="1">Vacuolar protein sorting-associated protein 52 homolog</fullName>
    </recommendedName>
</protein>
<dbReference type="WBParaSite" id="TCNE_0000293201-mRNA-1">
    <property type="protein sequence ID" value="TCNE_0000293201-mRNA-1"/>
    <property type="gene ID" value="TCNE_0000293201"/>
</dbReference>
<proteinExistence type="predicted"/>
<reference evidence="3 4" key="2">
    <citation type="submission" date="2018-11" db="EMBL/GenBank/DDBJ databases">
        <authorList>
            <consortium name="Pathogen Informatics"/>
        </authorList>
    </citation>
    <scope>NUCLEOTIDE SEQUENCE [LARGE SCALE GENOMIC DNA]</scope>
</reference>